<feature type="transmembrane region" description="Helical" evidence="1">
    <location>
        <begin position="471"/>
        <end position="488"/>
    </location>
</feature>
<dbReference type="GO" id="GO:0022857">
    <property type="term" value="F:transmembrane transporter activity"/>
    <property type="evidence" value="ECO:0007669"/>
    <property type="project" value="InterPro"/>
</dbReference>
<dbReference type="Proteomes" id="UP000494111">
    <property type="component" value="Unassembled WGS sequence"/>
</dbReference>
<evidence type="ECO:0000313" key="2">
    <source>
        <dbReference type="EMBL" id="CAB3698457.1"/>
    </source>
</evidence>
<protein>
    <submittedName>
        <fullName evidence="2">p-hydroxybenzoic acid efflux pump subunit AaeB</fullName>
    </submittedName>
</protein>
<name>A0A6S6ZZM4_9BURK</name>
<dbReference type="EMBL" id="CADIJO010000007">
    <property type="protein sequence ID" value="CAB3698457.1"/>
    <property type="molecule type" value="Genomic_DNA"/>
</dbReference>
<evidence type="ECO:0000313" key="3">
    <source>
        <dbReference type="Proteomes" id="UP000494111"/>
    </source>
</evidence>
<proteinExistence type="predicted"/>
<feature type="transmembrane region" description="Helical" evidence="1">
    <location>
        <begin position="133"/>
        <end position="149"/>
    </location>
</feature>
<sequence length="710" mass="74620">MSCPAAPPANPPRAWTRRVLTALARFDPATPRGAYIARSIAAAALALGVAYLLELETPYSAASTVLLVIHPVQGAVIGKGAWRVIGTLAGMLAAVCLMAVAGQMPLLFILGFGAWLGLCVAAMTLLRHFRASGAVVAGYTIGLATYGAMGHPQATFEHVMGRGSTVVIGVVCLGLVSSLASRRGLRATLQAQYARLAAAVAGVIARQQGAAPADARQTRQDLLADIYGMDDLLAAGKAESEDLAQRAAAVRNGMAALFSALVGGVAPLADVGVAVLPLPVPGGQAPSAQHRALAALQAPLRKAWEDAARAVADDDAALAARTLRDADQRLAETLAPLRLANAHDEAAVLIAADRLREQLHAYQVALDGLAALAQPRPAAGGAPVRFHRDYAGALQNGLRSMTAIVLAGLFWLWTGWDHGDMMLLVLGPYCALLATAPNPPAGARQFLKGTLLAVPAAALCAFGVLPQVDGFPLLVIALALFWLPGIYATSVPRHALTGLAYLVAFNTLTAADNPMHYAPLDFANNAVAWVLATAFALLAFQVILPRNPRQDVARLQRALRDDALALLRGKRVDPAGWQQRQQHRLAQLGAHLKGQAAQADALAPGLAAIHVGREVLRIQRLLASRTLPPAAQRAAQQGLDRLAGSARPLSRRTLYARHAARQLARRLDEAPASRQAVQKAMAAFADIHRRVQDQAAYFNAPAASEPSRAE</sequence>
<feature type="transmembrane region" description="Helical" evidence="1">
    <location>
        <begin position="107"/>
        <end position="126"/>
    </location>
</feature>
<accession>A0A6S6ZZM4</accession>
<dbReference type="InterPro" id="IPR006726">
    <property type="entry name" value="PHBA_efflux_AaeB/fusaric-R"/>
</dbReference>
<reference evidence="2 3" key="1">
    <citation type="submission" date="2020-04" db="EMBL/GenBank/DDBJ databases">
        <authorList>
            <person name="De Canck E."/>
        </authorList>
    </citation>
    <scope>NUCLEOTIDE SEQUENCE [LARGE SCALE GENOMIC DNA]</scope>
    <source>
        <strain evidence="2 3">LMG 3458</strain>
    </source>
</reference>
<dbReference type="Pfam" id="PF04632">
    <property type="entry name" value="FUSC"/>
    <property type="match status" value="1"/>
</dbReference>
<evidence type="ECO:0000256" key="1">
    <source>
        <dbReference type="SAM" id="Phobius"/>
    </source>
</evidence>
<keyword evidence="1" id="KW-1133">Transmembrane helix</keyword>
<feature type="transmembrane region" description="Helical" evidence="1">
    <location>
        <begin position="35"/>
        <end position="53"/>
    </location>
</feature>
<feature type="transmembrane region" description="Helical" evidence="1">
    <location>
        <begin position="526"/>
        <end position="544"/>
    </location>
</feature>
<keyword evidence="1" id="KW-0472">Membrane</keyword>
<dbReference type="GO" id="GO:0005886">
    <property type="term" value="C:plasma membrane"/>
    <property type="evidence" value="ECO:0007669"/>
    <property type="project" value="InterPro"/>
</dbReference>
<feature type="transmembrane region" description="Helical" evidence="1">
    <location>
        <begin position="397"/>
        <end position="416"/>
    </location>
</feature>
<feature type="transmembrane region" description="Helical" evidence="1">
    <location>
        <begin position="161"/>
        <end position="180"/>
    </location>
</feature>
<dbReference type="AlphaFoldDB" id="A0A6S6ZZM4"/>
<organism evidence="2 3">
    <name type="scientific">Achromobacter deleyi</name>
    <dbReference type="NCBI Taxonomy" id="1353891"/>
    <lineage>
        <taxon>Bacteria</taxon>
        <taxon>Pseudomonadati</taxon>
        <taxon>Pseudomonadota</taxon>
        <taxon>Betaproteobacteria</taxon>
        <taxon>Burkholderiales</taxon>
        <taxon>Alcaligenaceae</taxon>
        <taxon>Achromobacter</taxon>
    </lineage>
</organism>
<dbReference type="RefSeq" id="WP_175192805.1">
    <property type="nucleotide sequence ID" value="NZ_CADIJO010000007.1"/>
</dbReference>
<gene>
    <name evidence="2" type="primary">aaeB_1</name>
    <name evidence="2" type="ORF">LMG3458_02519</name>
</gene>
<feature type="transmembrane region" description="Helical" evidence="1">
    <location>
        <begin position="84"/>
        <end position="101"/>
    </location>
</feature>
<keyword evidence="1" id="KW-0812">Transmembrane</keyword>
<feature type="transmembrane region" description="Helical" evidence="1">
    <location>
        <begin position="446"/>
        <end position="465"/>
    </location>
</feature>